<feature type="transmembrane region" description="Helical" evidence="6">
    <location>
        <begin position="400"/>
        <end position="424"/>
    </location>
</feature>
<feature type="transmembrane region" description="Helical" evidence="6">
    <location>
        <begin position="157"/>
        <end position="180"/>
    </location>
</feature>
<feature type="transmembrane region" description="Helical" evidence="6">
    <location>
        <begin position="12"/>
        <end position="34"/>
    </location>
</feature>
<dbReference type="AlphaFoldDB" id="A0A2N0HK08"/>
<evidence type="ECO:0000256" key="3">
    <source>
        <dbReference type="ARBA" id="ARBA00022692"/>
    </source>
</evidence>
<feature type="transmembrane region" description="Helical" evidence="6">
    <location>
        <begin position="129"/>
        <end position="150"/>
    </location>
</feature>
<gene>
    <name evidence="7" type="ORF">B0I00_1521</name>
</gene>
<accession>A0A2N0HK08</accession>
<comment type="caution">
    <text evidence="7">The sequence shown here is derived from an EMBL/GenBank/DDBJ whole genome shotgun (WGS) entry which is preliminary data.</text>
</comment>
<keyword evidence="5 6" id="KW-0472">Membrane</keyword>
<sequence>MSSGGKGRAVSSSAWALVNTLASMAPSFVSFVLVTNWLGAGQLGLLALVGAALFPLRFADLGLSGAVTRYVGAYQGAQAARHMREIVWLSWAISALAFAVLVAICLIVAPPLLARTIDPSLLGEARRLMPLLIAAAAVQLLFSPLMAGLLGRQRFRLVYGAGTAVAVVQLVLVGPLILAFGIAGMVLAQIAQLVLVTLIFGAVVFGARDGKAQAVADADRLDRRGFVRFAMQVSGSTLLTTLVEPVTKLVLGSTVSLAVMGLYEVLWRILMQFRTLLAAPSYPIGVALIGSWQAGRDAARADFTVLSLLAWFGAAAVLAAAPAALLAYDLVTAGQASQWPGALVAGAIGLSLALGFMTVPSYFLSMAANRMAPVIAGTLANLALQLGLGGLAGVGLGWQGALWLVVLAYAVSALVQMGLAWRLLDFPPLPHRTDLSAAWLRARRAIGRSG</sequence>
<evidence type="ECO:0000313" key="7">
    <source>
        <dbReference type="EMBL" id="PKB19290.1"/>
    </source>
</evidence>
<evidence type="ECO:0000256" key="1">
    <source>
        <dbReference type="ARBA" id="ARBA00004651"/>
    </source>
</evidence>
<proteinExistence type="predicted"/>
<protein>
    <submittedName>
        <fullName evidence="7">O-antigen/teichoic acid export membrane protein</fullName>
    </submittedName>
</protein>
<dbReference type="InterPro" id="IPR050833">
    <property type="entry name" value="Poly_Biosynth_Transport"/>
</dbReference>
<feature type="transmembrane region" description="Helical" evidence="6">
    <location>
        <begin position="249"/>
        <end position="267"/>
    </location>
</feature>
<evidence type="ECO:0000256" key="2">
    <source>
        <dbReference type="ARBA" id="ARBA00022475"/>
    </source>
</evidence>
<keyword evidence="8" id="KW-1185">Reference proteome</keyword>
<keyword evidence="2" id="KW-1003">Cell membrane</keyword>
<evidence type="ECO:0000256" key="4">
    <source>
        <dbReference type="ARBA" id="ARBA00022989"/>
    </source>
</evidence>
<feature type="transmembrane region" description="Helical" evidence="6">
    <location>
        <begin position="86"/>
        <end position="109"/>
    </location>
</feature>
<name>A0A2N0HK08_9SPHN</name>
<feature type="transmembrane region" description="Helical" evidence="6">
    <location>
        <begin position="371"/>
        <end position="394"/>
    </location>
</feature>
<dbReference type="EMBL" id="PHUF01000003">
    <property type="protein sequence ID" value="PKB19290.1"/>
    <property type="molecule type" value="Genomic_DNA"/>
</dbReference>
<reference evidence="7 8" key="1">
    <citation type="submission" date="2017-11" db="EMBL/GenBank/DDBJ databases">
        <title>Genomic Encyclopedia of Type Strains, Phase III (KMG-III): the genomes of soil and plant-associated and newly described type strains.</title>
        <authorList>
            <person name="Whitman W."/>
        </authorList>
    </citation>
    <scope>NUCLEOTIDE SEQUENCE [LARGE SCALE GENOMIC DNA]</scope>
    <source>
        <strain evidence="7 8">CGMCC 1.12274</strain>
    </source>
</reference>
<feature type="transmembrane region" description="Helical" evidence="6">
    <location>
        <begin position="186"/>
        <end position="205"/>
    </location>
</feature>
<dbReference type="RefSeq" id="WP_100866779.1">
    <property type="nucleotide sequence ID" value="NZ_PHUF01000003.1"/>
</dbReference>
<evidence type="ECO:0000313" key="8">
    <source>
        <dbReference type="Proteomes" id="UP000232587"/>
    </source>
</evidence>
<dbReference type="GO" id="GO:0005886">
    <property type="term" value="C:plasma membrane"/>
    <property type="evidence" value="ECO:0007669"/>
    <property type="project" value="UniProtKB-SubCell"/>
</dbReference>
<organism evidence="7 8">
    <name type="scientific">Novosphingobium kunmingense</name>
    <dbReference type="NCBI Taxonomy" id="1211806"/>
    <lineage>
        <taxon>Bacteria</taxon>
        <taxon>Pseudomonadati</taxon>
        <taxon>Pseudomonadota</taxon>
        <taxon>Alphaproteobacteria</taxon>
        <taxon>Sphingomonadales</taxon>
        <taxon>Sphingomonadaceae</taxon>
        <taxon>Novosphingobium</taxon>
    </lineage>
</organism>
<feature type="transmembrane region" description="Helical" evidence="6">
    <location>
        <begin position="303"/>
        <end position="327"/>
    </location>
</feature>
<dbReference type="Proteomes" id="UP000232587">
    <property type="component" value="Unassembled WGS sequence"/>
</dbReference>
<dbReference type="PANTHER" id="PTHR30250:SF26">
    <property type="entry name" value="PSMA PROTEIN"/>
    <property type="match status" value="1"/>
</dbReference>
<comment type="subcellular location">
    <subcellularLocation>
        <location evidence="1">Cell membrane</location>
        <topology evidence="1">Multi-pass membrane protein</topology>
    </subcellularLocation>
</comment>
<feature type="transmembrane region" description="Helical" evidence="6">
    <location>
        <begin position="339"/>
        <end position="359"/>
    </location>
</feature>
<evidence type="ECO:0000256" key="6">
    <source>
        <dbReference type="SAM" id="Phobius"/>
    </source>
</evidence>
<dbReference type="PANTHER" id="PTHR30250">
    <property type="entry name" value="PST FAMILY PREDICTED COLANIC ACID TRANSPORTER"/>
    <property type="match status" value="1"/>
</dbReference>
<keyword evidence="3 6" id="KW-0812">Transmembrane</keyword>
<keyword evidence="4 6" id="KW-1133">Transmembrane helix</keyword>
<evidence type="ECO:0000256" key="5">
    <source>
        <dbReference type="ARBA" id="ARBA00023136"/>
    </source>
</evidence>
<feature type="transmembrane region" description="Helical" evidence="6">
    <location>
        <begin position="40"/>
        <end position="59"/>
    </location>
</feature>